<gene>
    <name evidence="3" type="ORF">M0813_00669</name>
</gene>
<evidence type="ECO:0000313" key="4">
    <source>
        <dbReference type="Proteomes" id="UP001150062"/>
    </source>
</evidence>
<feature type="region of interest" description="Disordered" evidence="2">
    <location>
        <begin position="634"/>
        <end position="712"/>
    </location>
</feature>
<feature type="compositionally biased region" description="Basic residues" evidence="2">
    <location>
        <begin position="503"/>
        <end position="558"/>
    </location>
</feature>
<organism evidence="3 4">
    <name type="scientific">Anaeramoeba flamelloides</name>
    <dbReference type="NCBI Taxonomy" id="1746091"/>
    <lineage>
        <taxon>Eukaryota</taxon>
        <taxon>Metamonada</taxon>
        <taxon>Anaeramoebidae</taxon>
        <taxon>Anaeramoeba</taxon>
    </lineage>
</organism>
<dbReference type="Proteomes" id="UP001150062">
    <property type="component" value="Unassembled WGS sequence"/>
</dbReference>
<feature type="compositionally biased region" description="Basic and acidic residues" evidence="2">
    <location>
        <begin position="559"/>
        <end position="588"/>
    </location>
</feature>
<dbReference type="EMBL" id="JAOAOG010000272">
    <property type="protein sequence ID" value="KAJ6234035.1"/>
    <property type="molecule type" value="Genomic_DNA"/>
</dbReference>
<name>A0ABQ8XPJ8_9EUKA</name>
<feature type="region of interest" description="Disordered" evidence="2">
    <location>
        <begin position="411"/>
        <end position="430"/>
    </location>
</feature>
<accession>A0ABQ8XPJ8</accession>
<evidence type="ECO:0000256" key="1">
    <source>
        <dbReference type="SAM" id="Coils"/>
    </source>
</evidence>
<feature type="region of interest" description="Disordered" evidence="2">
    <location>
        <begin position="486"/>
        <end position="601"/>
    </location>
</feature>
<dbReference type="PROSITE" id="PS00092">
    <property type="entry name" value="N6_MTASE"/>
    <property type="match status" value="1"/>
</dbReference>
<feature type="coiled-coil region" evidence="1">
    <location>
        <begin position="276"/>
        <end position="303"/>
    </location>
</feature>
<feature type="region of interest" description="Disordered" evidence="2">
    <location>
        <begin position="226"/>
        <end position="261"/>
    </location>
</feature>
<feature type="compositionally biased region" description="Basic and acidic residues" evidence="2">
    <location>
        <begin position="491"/>
        <end position="502"/>
    </location>
</feature>
<feature type="compositionally biased region" description="Polar residues" evidence="2">
    <location>
        <begin position="250"/>
        <end position="261"/>
    </location>
</feature>
<keyword evidence="1" id="KW-0175">Coiled coil</keyword>
<feature type="compositionally biased region" description="Polar residues" evidence="2">
    <location>
        <begin position="695"/>
        <end position="708"/>
    </location>
</feature>
<keyword evidence="4" id="KW-1185">Reference proteome</keyword>
<protein>
    <submittedName>
        <fullName evidence="3">Uncharacterized protein</fullName>
    </submittedName>
</protein>
<sequence length="1022" mass="120938">MSYKGGKFVIKPKPLEFVNHSFKTKDKLKSPTTESYYTHIKKISFSKSQNPFNQSLQKISKQKNKTVLYFQQRKKTTFFPKGDGFSTLKRNQSLIPSKTIIPKHKTPTKKALKFNQSSYGTNKKHNDFLELKSNSQTLFQNQRQQLIPLQQETVKQKIMKDSQNNHQNSDFTAFSKKYYPNKSFKIQNVKLYTTRRQELASTFRSSNPENKNEFGQNKITTTFNLPTQNMNQNQNQNPNQTQNQKKSLHKPSSGSKNNQLYCNNRKITSPKINQQLIHIENELNFQENESNFQENELNFQENNTKIPMANQRFAQKNEKKMNQITKNLKPTLSVQNIQDTQKEYQETKPQFENFFSLINIGKNHGNTINRDKTKEEKLFYDDDFILGVMKKKNNDHEKSKTLFFSQNATRKRTKTDDFGKHHTQTPSKNKQKFLKINENQKVETNTKLIINTNSIDNCQSPNSSKIELNIQSQINIQNTILGAEKKKKKNKVENKIKDQTKKDLKKKKKNKEMRKKIKEKEKRKRKKKRRKKKRKEMKRKKEREKEKKRKRGKKNKKEKIKDKDTNTDKGNGKYKDKDKEKEVLEKKKQTNKKQLKQTKLDQFYRKFIQGKSNNLSQQNEESEMTNNLESKMDIETDCKNTNSKTKRETKTKTKQKTNMKLKSKPIKDYKIKQNKQKNTTKPKKKIKPKNKKEINTLNLNKSSILSKTQENKNHKLTEYLNKSSNKTRQQNGNKTKIIIQTKRYKTKKNQNSKKPVDEELFKYLTILMKQNPHKKKKKKKATFVLPSTKDIVDGWNIRKITPFGYNDLNKTKIVSKDIQNENSYFETAKIVDFDLDHELKSKIVGIVADPPWMSKNEPNGISPQMFFSMPLIKNFDGYVFVWVNLIESYDVIMKAHQAKFDLVETISWLPISAENETIIDKEDDLDPFFELSRKELKVFLPHNTSIKKIHHQKNTDLIIDCFKPKIMGKRPKPEQIKITTEVLLNYYIEQKNKQLLYLWSLPEEYKKNWIHIHEPIKDIHNN</sequence>
<evidence type="ECO:0000256" key="2">
    <source>
        <dbReference type="SAM" id="MobiDB-lite"/>
    </source>
</evidence>
<evidence type="ECO:0000313" key="3">
    <source>
        <dbReference type="EMBL" id="KAJ6234035.1"/>
    </source>
</evidence>
<feature type="compositionally biased region" description="Low complexity" evidence="2">
    <location>
        <begin position="226"/>
        <end position="244"/>
    </location>
</feature>
<proteinExistence type="predicted"/>
<comment type="caution">
    <text evidence="3">The sequence shown here is derived from an EMBL/GenBank/DDBJ whole genome shotgun (WGS) entry which is preliminary data.</text>
</comment>
<dbReference type="InterPro" id="IPR002052">
    <property type="entry name" value="DNA_methylase_N6_adenine_CS"/>
</dbReference>
<feature type="compositionally biased region" description="Basic residues" evidence="2">
    <location>
        <begin position="652"/>
        <end position="664"/>
    </location>
</feature>
<reference evidence="3" key="1">
    <citation type="submission" date="2022-08" db="EMBL/GenBank/DDBJ databases">
        <title>Novel sulfate-reducing endosymbionts in the free-living metamonad Anaeramoeba.</title>
        <authorList>
            <person name="Jerlstrom-Hultqvist J."/>
            <person name="Cepicka I."/>
            <person name="Gallot-Lavallee L."/>
            <person name="Salas-Leiva D."/>
            <person name="Curtis B.A."/>
            <person name="Zahonova K."/>
            <person name="Pipaliya S."/>
            <person name="Dacks J."/>
            <person name="Roger A.J."/>
        </authorList>
    </citation>
    <scope>NUCLEOTIDE SEQUENCE</scope>
    <source>
        <strain evidence="3">Schooner1</strain>
    </source>
</reference>
<feature type="compositionally biased region" description="Basic residues" evidence="2">
    <location>
        <begin position="672"/>
        <end position="690"/>
    </location>
</feature>